<accession>A0A640T5M2</accession>
<proteinExistence type="predicted"/>
<dbReference type="Gene3D" id="3.40.50.20">
    <property type="match status" value="1"/>
</dbReference>
<comment type="caution">
    <text evidence="6">The sequence shown here is derived from an EMBL/GenBank/DDBJ whole genome shotgun (WGS) entry which is preliminary data.</text>
</comment>
<gene>
    <name evidence="6" type="ORF">Sgleb_63890</name>
</gene>
<dbReference type="AlphaFoldDB" id="A0A640T5M2"/>
<name>A0A640T5M2_9ACTN</name>
<keyword evidence="7" id="KW-1185">Reference proteome</keyword>
<keyword evidence="3 4" id="KW-0067">ATP-binding</keyword>
<keyword evidence="1" id="KW-0436">Ligase</keyword>
<dbReference type="RefSeq" id="WP_190142556.1">
    <property type="nucleotide sequence ID" value="NZ_BLIO01000001.1"/>
</dbReference>
<sequence length="415" mass="43408">MHDPSAHRILVVEAVSGGATLVKTAHALGIPAVLASHDADDRRVSDELRALVEQVLVVDTNDQAALERAAKQLHATTPVTAVLPGCDVYVPAAARVAAALGLPGLPPDSVDAVRDKALMRRRTAAAGLRVPRHAEVTDAAQLPAAATHTGFPCVLKPADESGSIHVSRADDLDQLTAAYARLCTDERLDLGRPLSGRALVEEYVAGDEYSVEGYVLDGVVHTVALTRKLLGPEPDFVEWGHLTPAELDPDTTAKLFAYTREVAAALNVAVGPFHCELRLSADEPVLIELGARLPGDHIADLVELSTGLSLPRVALAAALGLDPAELAAQGEPRAACAGVRFFTAAQGAGAYHVLAGWQELSVRPDVVATGLAIAPGERIAAGDFRSRVAHAVFTAPDPAAAARTWQTLGDTVRAE</sequence>
<feature type="domain" description="ATP-grasp" evidence="5">
    <location>
        <begin position="120"/>
        <end position="319"/>
    </location>
</feature>
<evidence type="ECO:0000256" key="1">
    <source>
        <dbReference type="ARBA" id="ARBA00022598"/>
    </source>
</evidence>
<dbReference type="GO" id="GO:0016874">
    <property type="term" value="F:ligase activity"/>
    <property type="evidence" value="ECO:0007669"/>
    <property type="project" value="UniProtKB-KW"/>
</dbReference>
<protein>
    <recommendedName>
        <fullName evidence="5">ATP-grasp domain-containing protein</fullName>
    </recommendedName>
</protein>
<evidence type="ECO:0000256" key="4">
    <source>
        <dbReference type="PROSITE-ProRule" id="PRU00409"/>
    </source>
</evidence>
<dbReference type="GO" id="GO:0046872">
    <property type="term" value="F:metal ion binding"/>
    <property type="evidence" value="ECO:0007669"/>
    <property type="project" value="InterPro"/>
</dbReference>
<reference evidence="6 7" key="1">
    <citation type="submission" date="2019-12" db="EMBL/GenBank/DDBJ databases">
        <title>Whole genome shotgun sequence of Streptomyces hygroscopicus subsp. glebosus NBRC 13786.</title>
        <authorList>
            <person name="Ichikawa N."/>
            <person name="Kimura A."/>
            <person name="Kitahashi Y."/>
            <person name="Komaki H."/>
            <person name="Tamura T."/>
        </authorList>
    </citation>
    <scope>NUCLEOTIDE SEQUENCE [LARGE SCALE GENOMIC DNA]</scope>
    <source>
        <strain evidence="6 7">NBRC 13786</strain>
    </source>
</reference>
<dbReference type="Gene3D" id="3.30.470.20">
    <property type="entry name" value="ATP-grasp fold, B domain"/>
    <property type="match status" value="1"/>
</dbReference>
<dbReference type="PANTHER" id="PTHR43585:SF2">
    <property type="entry name" value="ATP-GRASP ENZYME FSQD"/>
    <property type="match status" value="1"/>
</dbReference>
<keyword evidence="2 4" id="KW-0547">Nucleotide-binding</keyword>
<dbReference type="InterPro" id="IPR052032">
    <property type="entry name" value="ATP-dep_AA_Ligase"/>
</dbReference>
<dbReference type="PROSITE" id="PS50975">
    <property type="entry name" value="ATP_GRASP"/>
    <property type="match status" value="1"/>
</dbReference>
<evidence type="ECO:0000256" key="2">
    <source>
        <dbReference type="ARBA" id="ARBA00022741"/>
    </source>
</evidence>
<dbReference type="PANTHER" id="PTHR43585">
    <property type="entry name" value="FUMIPYRROLE BIOSYNTHESIS PROTEIN C"/>
    <property type="match status" value="1"/>
</dbReference>
<dbReference type="GO" id="GO:0005524">
    <property type="term" value="F:ATP binding"/>
    <property type="evidence" value="ECO:0007669"/>
    <property type="project" value="UniProtKB-UniRule"/>
</dbReference>
<evidence type="ECO:0000259" key="5">
    <source>
        <dbReference type="PROSITE" id="PS50975"/>
    </source>
</evidence>
<evidence type="ECO:0000313" key="7">
    <source>
        <dbReference type="Proteomes" id="UP000430079"/>
    </source>
</evidence>
<dbReference type="InterPro" id="IPR041472">
    <property type="entry name" value="BL00235/CARNS1_N"/>
</dbReference>
<dbReference type="Proteomes" id="UP000430079">
    <property type="component" value="Unassembled WGS sequence"/>
</dbReference>
<evidence type="ECO:0000256" key="3">
    <source>
        <dbReference type="ARBA" id="ARBA00022840"/>
    </source>
</evidence>
<evidence type="ECO:0000313" key="6">
    <source>
        <dbReference type="EMBL" id="GFE18342.1"/>
    </source>
</evidence>
<dbReference type="EMBL" id="BLIO01000001">
    <property type="protein sequence ID" value="GFE18342.1"/>
    <property type="molecule type" value="Genomic_DNA"/>
</dbReference>
<dbReference type="Pfam" id="PF18130">
    <property type="entry name" value="ATPgrasp_N"/>
    <property type="match status" value="1"/>
</dbReference>
<dbReference type="SUPFAM" id="SSF56059">
    <property type="entry name" value="Glutathione synthetase ATP-binding domain-like"/>
    <property type="match status" value="1"/>
</dbReference>
<dbReference type="Pfam" id="PF13535">
    <property type="entry name" value="ATP-grasp_4"/>
    <property type="match status" value="1"/>
</dbReference>
<dbReference type="InterPro" id="IPR011761">
    <property type="entry name" value="ATP-grasp"/>
</dbReference>
<organism evidence="6 7">
    <name type="scientific">Streptomyces glebosus</name>
    <dbReference type="NCBI Taxonomy" id="249580"/>
    <lineage>
        <taxon>Bacteria</taxon>
        <taxon>Bacillati</taxon>
        <taxon>Actinomycetota</taxon>
        <taxon>Actinomycetes</taxon>
        <taxon>Kitasatosporales</taxon>
        <taxon>Streptomycetaceae</taxon>
        <taxon>Streptomyces</taxon>
    </lineage>
</organism>